<name>A0AC34Q8P6_9BILA</name>
<reference evidence="2" key="1">
    <citation type="submission" date="2022-11" db="UniProtKB">
        <authorList>
            <consortium name="WormBaseParasite"/>
        </authorList>
    </citation>
    <scope>IDENTIFICATION</scope>
</reference>
<sequence>MFTKIFVFITFFGLIFAVEISSTSSTTANNSNVAVGDPGLKAFASFFENIGKLMSATAKDAEKVANDNSTTVEASDGTITADVDPKLKIVSSVFESFGKLMANAANETGGGGNETKIVGKINPFENLMEFFNNMAKLDKELKKMNLTMDDLKNVTWKNYTSGPLYELSKKEVFQNVFGD</sequence>
<dbReference type="WBParaSite" id="JU765_v2.g14022.t1">
    <property type="protein sequence ID" value="JU765_v2.g14022.t1"/>
    <property type="gene ID" value="JU765_v2.g14022"/>
</dbReference>
<protein>
    <submittedName>
        <fullName evidence="2">Uncharacterized protein</fullName>
    </submittedName>
</protein>
<evidence type="ECO:0000313" key="2">
    <source>
        <dbReference type="WBParaSite" id="JU765_v2.g14022.t1"/>
    </source>
</evidence>
<dbReference type="Proteomes" id="UP000887576">
    <property type="component" value="Unplaced"/>
</dbReference>
<organism evidence="1 2">
    <name type="scientific">Panagrolaimus sp. JU765</name>
    <dbReference type="NCBI Taxonomy" id="591449"/>
    <lineage>
        <taxon>Eukaryota</taxon>
        <taxon>Metazoa</taxon>
        <taxon>Ecdysozoa</taxon>
        <taxon>Nematoda</taxon>
        <taxon>Chromadorea</taxon>
        <taxon>Rhabditida</taxon>
        <taxon>Tylenchina</taxon>
        <taxon>Panagrolaimomorpha</taxon>
        <taxon>Panagrolaimoidea</taxon>
        <taxon>Panagrolaimidae</taxon>
        <taxon>Panagrolaimus</taxon>
    </lineage>
</organism>
<evidence type="ECO:0000313" key="1">
    <source>
        <dbReference type="Proteomes" id="UP000887576"/>
    </source>
</evidence>
<accession>A0AC34Q8P6</accession>
<proteinExistence type="predicted"/>